<dbReference type="InterPro" id="IPR044974">
    <property type="entry name" value="Disease_R_plants"/>
</dbReference>
<evidence type="ECO:0000313" key="8">
    <source>
        <dbReference type="EMBL" id="KAJ8759671.1"/>
    </source>
</evidence>
<dbReference type="Pfam" id="PF23559">
    <property type="entry name" value="WHD_DRP"/>
    <property type="match status" value="1"/>
</dbReference>
<dbReference type="InterPro" id="IPR055414">
    <property type="entry name" value="LRR_R13L4/SHOC2-like"/>
</dbReference>
<feature type="domain" description="Disease resistance N-terminal" evidence="5">
    <location>
        <begin position="10"/>
        <end position="101"/>
    </location>
</feature>
<organism evidence="8 9">
    <name type="scientific">Erythroxylum novogranatense</name>
    <dbReference type="NCBI Taxonomy" id="1862640"/>
    <lineage>
        <taxon>Eukaryota</taxon>
        <taxon>Viridiplantae</taxon>
        <taxon>Streptophyta</taxon>
        <taxon>Embryophyta</taxon>
        <taxon>Tracheophyta</taxon>
        <taxon>Spermatophyta</taxon>
        <taxon>Magnoliopsida</taxon>
        <taxon>eudicotyledons</taxon>
        <taxon>Gunneridae</taxon>
        <taxon>Pentapetalae</taxon>
        <taxon>rosids</taxon>
        <taxon>fabids</taxon>
        <taxon>Malpighiales</taxon>
        <taxon>Erythroxylaceae</taxon>
        <taxon>Erythroxylum</taxon>
    </lineage>
</organism>
<feature type="domain" description="NB-ARC" evidence="4">
    <location>
        <begin position="182"/>
        <end position="354"/>
    </location>
</feature>
<gene>
    <name evidence="8" type="ORF">K2173_009758</name>
</gene>
<name>A0AAV8SYX0_9ROSI</name>
<dbReference type="InterPro" id="IPR038005">
    <property type="entry name" value="RX-like_CC"/>
</dbReference>
<dbReference type="Gene3D" id="1.10.10.10">
    <property type="entry name" value="Winged helix-like DNA-binding domain superfamily/Winged helix DNA-binding domain"/>
    <property type="match status" value="1"/>
</dbReference>
<dbReference type="EMBL" id="JAIWQS010000007">
    <property type="protein sequence ID" value="KAJ8759671.1"/>
    <property type="molecule type" value="Genomic_DNA"/>
</dbReference>
<evidence type="ECO:0000256" key="3">
    <source>
        <dbReference type="ARBA" id="ARBA00022821"/>
    </source>
</evidence>
<sequence>MLHIHMADAVVSAVIEKLADLLIEEVASLSSLQYDVQDQVESVQRELTRIQCFLKDADVKQKTDERVRNWVRDIRDVAYDVEDVIDTYILSLTSQRTQSGFMGCLRRYAYCFSDLKVRKELVKNIKKIRCKISEISESRITYGIENVGGDRPVYVCEKLRERRRSSPSISTDDHDVIGLDRDINMLVGQLLDQTTLRRSVISIVGMGGLGKTTLAKKVFNSSDVKRHFDFCVWVYVSQDYRARELLNEVGKRVLRMDKSTLAAMNRDDLEEKLLRVLSRNKYLIVLDDIWEIEVWDDLKAIFPDAMNGSRVLFTTRIKDVAMHADPKSYLHELHFLTHAESWELFVKKAFPMEDESLVCPLELKRIGEQIVSKCGGLPLAIVVLGGLLSRKEKNSIVWSRVLQSVSWQLAHDPKQLLEILALSYNDLPYYLKPCFLYFGLFPEDSEVPVKKLILLWLAEGFVQQRGEESLEDVAEDFLEELVDRSMIQVSEKRYDGKIRSCRIHDLLRDLALSEAKECRFLEIVDEAYVCNSMTKARRISVQSSLDQYMLSKHFSPQLRSVVQFGRFEYLRRERQTFFTEYHKLLRVLDLEGVIIPILPNATGNLIHLRHLGLRGTGLQRFSFSINNLHNLQTLDIRSTKISRLPKDIWKMKNIRHLYLQKAAITGHLPVHISPMNLKTLSTVSLYGNNWVSNFLGKLTNLRKLGIQGYFVSQADGLCSSLVKLSSLENLKLSGNDPILEPTVKVLFCHPNICKLYLSGAMNKLPELQEIQPNLTKLSLKTSQLVQDPFATLERLPDLKMLRLLSNSFCGREMVCSTGGFLKLQFLEICELDTLEEWRVEIGAFPSLRRLLIRGCERLKMLPEGLQYVASLKELVLEGMSDEFEARIQQETGEDWYKVNHIPSIIIRM</sequence>
<dbReference type="PRINTS" id="PR00364">
    <property type="entry name" value="DISEASERSIST"/>
</dbReference>
<dbReference type="FunFam" id="3.40.50.300:FF:001091">
    <property type="entry name" value="Probable disease resistance protein At1g61300"/>
    <property type="match status" value="1"/>
</dbReference>
<keyword evidence="2" id="KW-0547">Nucleotide-binding</keyword>
<dbReference type="FunFam" id="1.10.10.10:FF:000322">
    <property type="entry name" value="Probable disease resistance protein At1g63360"/>
    <property type="match status" value="1"/>
</dbReference>
<dbReference type="CDD" id="cd14798">
    <property type="entry name" value="RX-CC_like"/>
    <property type="match status" value="1"/>
</dbReference>
<dbReference type="InterPro" id="IPR036388">
    <property type="entry name" value="WH-like_DNA-bd_sf"/>
</dbReference>
<dbReference type="Gene3D" id="1.10.8.430">
    <property type="entry name" value="Helical domain of apoptotic protease-activating factors"/>
    <property type="match status" value="1"/>
</dbReference>
<keyword evidence="3" id="KW-0611">Plant defense</keyword>
<evidence type="ECO:0000259" key="7">
    <source>
        <dbReference type="Pfam" id="PF23598"/>
    </source>
</evidence>
<dbReference type="GO" id="GO:0043531">
    <property type="term" value="F:ADP binding"/>
    <property type="evidence" value="ECO:0007669"/>
    <property type="project" value="InterPro"/>
</dbReference>
<dbReference type="GO" id="GO:0098542">
    <property type="term" value="P:defense response to other organism"/>
    <property type="evidence" value="ECO:0007669"/>
    <property type="project" value="TreeGrafter"/>
</dbReference>
<comment type="caution">
    <text evidence="8">The sequence shown here is derived from an EMBL/GenBank/DDBJ whole genome shotgun (WGS) entry which is preliminary data.</text>
</comment>
<dbReference type="Pfam" id="PF00931">
    <property type="entry name" value="NB-ARC"/>
    <property type="match status" value="1"/>
</dbReference>
<evidence type="ECO:0000313" key="9">
    <source>
        <dbReference type="Proteomes" id="UP001159364"/>
    </source>
</evidence>
<dbReference type="InterPro" id="IPR002182">
    <property type="entry name" value="NB-ARC"/>
</dbReference>
<dbReference type="Pfam" id="PF18052">
    <property type="entry name" value="Rx_N"/>
    <property type="match status" value="1"/>
</dbReference>
<dbReference type="InterPro" id="IPR042197">
    <property type="entry name" value="Apaf_helical"/>
</dbReference>
<keyword evidence="1" id="KW-0677">Repeat</keyword>
<evidence type="ECO:0000259" key="4">
    <source>
        <dbReference type="Pfam" id="PF00931"/>
    </source>
</evidence>
<evidence type="ECO:0008006" key="10">
    <source>
        <dbReference type="Google" id="ProtNLM"/>
    </source>
</evidence>
<feature type="domain" description="Disease resistance protein winged helix" evidence="6">
    <location>
        <begin position="440"/>
        <end position="511"/>
    </location>
</feature>
<dbReference type="InterPro" id="IPR041118">
    <property type="entry name" value="Rx_N"/>
</dbReference>
<dbReference type="Pfam" id="PF23598">
    <property type="entry name" value="LRR_14"/>
    <property type="match status" value="1"/>
</dbReference>
<dbReference type="SUPFAM" id="SSF52540">
    <property type="entry name" value="P-loop containing nucleoside triphosphate hydrolases"/>
    <property type="match status" value="1"/>
</dbReference>
<keyword evidence="9" id="KW-1185">Reference proteome</keyword>
<evidence type="ECO:0000259" key="5">
    <source>
        <dbReference type="Pfam" id="PF18052"/>
    </source>
</evidence>
<reference evidence="8 9" key="1">
    <citation type="submission" date="2021-09" db="EMBL/GenBank/DDBJ databases">
        <title>Genomic insights and catalytic innovation underlie evolution of tropane alkaloids biosynthesis.</title>
        <authorList>
            <person name="Wang Y.-J."/>
            <person name="Tian T."/>
            <person name="Huang J.-P."/>
            <person name="Huang S.-X."/>
        </authorList>
    </citation>
    <scope>NUCLEOTIDE SEQUENCE [LARGE SCALE GENOMIC DNA]</scope>
    <source>
        <strain evidence="8">KIB-2018</strain>
        <tissue evidence="8">Leaf</tissue>
    </source>
</reference>
<dbReference type="InterPro" id="IPR027417">
    <property type="entry name" value="P-loop_NTPase"/>
</dbReference>
<feature type="domain" description="Disease resistance R13L4/SHOC-2-like LRR" evidence="7">
    <location>
        <begin position="582"/>
        <end position="875"/>
    </location>
</feature>
<dbReference type="Gene3D" id="3.80.10.10">
    <property type="entry name" value="Ribonuclease Inhibitor"/>
    <property type="match status" value="1"/>
</dbReference>
<evidence type="ECO:0000256" key="1">
    <source>
        <dbReference type="ARBA" id="ARBA00022737"/>
    </source>
</evidence>
<dbReference type="PANTHER" id="PTHR23155">
    <property type="entry name" value="DISEASE RESISTANCE PROTEIN RP"/>
    <property type="match status" value="1"/>
</dbReference>
<dbReference type="SUPFAM" id="SSF52058">
    <property type="entry name" value="L domain-like"/>
    <property type="match status" value="1"/>
</dbReference>
<dbReference type="Gene3D" id="1.20.5.4130">
    <property type="match status" value="1"/>
</dbReference>
<dbReference type="InterPro" id="IPR058922">
    <property type="entry name" value="WHD_DRP"/>
</dbReference>
<proteinExistence type="predicted"/>
<dbReference type="Proteomes" id="UP001159364">
    <property type="component" value="Linkage Group LG07"/>
</dbReference>
<dbReference type="Gene3D" id="3.40.50.300">
    <property type="entry name" value="P-loop containing nucleotide triphosphate hydrolases"/>
    <property type="match status" value="1"/>
</dbReference>
<evidence type="ECO:0000256" key="2">
    <source>
        <dbReference type="ARBA" id="ARBA00022741"/>
    </source>
</evidence>
<dbReference type="InterPro" id="IPR032675">
    <property type="entry name" value="LRR_dom_sf"/>
</dbReference>
<protein>
    <recommendedName>
        <fullName evidence="10">Disease resistance protein</fullName>
    </recommendedName>
</protein>
<evidence type="ECO:0000259" key="6">
    <source>
        <dbReference type="Pfam" id="PF23559"/>
    </source>
</evidence>
<dbReference type="AlphaFoldDB" id="A0AAV8SYX0"/>
<dbReference type="PANTHER" id="PTHR23155:SF1193">
    <property type="entry name" value="DISEASE RESISTANCE PROTEIN RPP13-RELATED"/>
    <property type="match status" value="1"/>
</dbReference>
<accession>A0AAV8SYX0</accession>